<dbReference type="RefSeq" id="WP_062146863.1">
    <property type="nucleotide sequence ID" value="NZ_CP013002.1"/>
</dbReference>
<accession>A0A0P0P0Q1</accession>
<dbReference type="AlphaFoldDB" id="A0A0P0P0Q1"/>
<dbReference type="OrthoDB" id="9342567at2"/>
<dbReference type="InterPro" id="IPR029063">
    <property type="entry name" value="SAM-dependent_MTases_sf"/>
</dbReference>
<organism evidence="2 3">
    <name type="scientific">Caulobacter henricii</name>
    <dbReference type="NCBI Taxonomy" id="69395"/>
    <lineage>
        <taxon>Bacteria</taxon>
        <taxon>Pseudomonadati</taxon>
        <taxon>Pseudomonadota</taxon>
        <taxon>Alphaproteobacteria</taxon>
        <taxon>Caulobacterales</taxon>
        <taxon>Caulobacteraceae</taxon>
        <taxon>Caulobacter</taxon>
    </lineage>
</organism>
<feature type="signal peptide" evidence="1">
    <location>
        <begin position="1"/>
        <end position="18"/>
    </location>
</feature>
<dbReference type="KEGG" id="chq:AQ619_09990"/>
<dbReference type="GO" id="GO:0008168">
    <property type="term" value="F:methyltransferase activity"/>
    <property type="evidence" value="ECO:0007669"/>
    <property type="project" value="UniProtKB-KW"/>
</dbReference>
<dbReference type="CDD" id="cd02440">
    <property type="entry name" value="AdoMet_MTases"/>
    <property type="match status" value="1"/>
</dbReference>
<reference evidence="2 3" key="1">
    <citation type="submission" date="2015-10" db="EMBL/GenBank/DDBJ databases">
        <title>Conservation of the essential genome among Caulobacter and Brevundimonas species.</title>
        <authorList>
            <person name="Scott D."/>
            <person name="Ely B."/>
        </authorList>
    </citation>
    <scope>NUCLEOTIDE SEQUENCE [LARGE SCALE GENOMIC DNA]</scope>
    <source>
        <strain evidence="2 3">CB4</strain>
    </source>
</reference>
<feature type="chain" id="PRO_5006052609" evidence="1">
    <location>
        <begin position="19"/>
        <end position="268"/>
    </location>
</feature>
<dbReference type="EMBL" id="CP013002">
    <property type="protein sequence ID" value="ALL13646.1"/>
    <property type="molecule type" value="Genomic_DNA"/>
</dbReference>
<evidence type="ECO:0000313" key="2">
    <source>
        <dbReference type="EMBL" id="ALL13646.1"/>
    </source>
</evidence>
<dbReference type="InterPro" id="IPR016980">
    <property type="entry name" value="S-AdoMet-dep_MeTrfase_Alr7345"/>
</dbReference>
<dbReference type="Gene3D" id="3.40.50.150">
    <property type="entry name" value="Vaccinia Virus protein VP39"/>
    <property type="match status" value="1"/>
</dbReference>
<dbReference type="PIRSF" id="PIRSF031679">
    <property type="entry name" value="Mtase_Alr7345_prd"/>
    <property type="match status" value="1"/>
</dbReference>
<sequence length="268" mass="28234">MRKPLLSLVAVLGLAACATTPVGPPPPPPPPSGAVAVAIPANIAAAVSDPTRPATDMVRDSDRLPGEVLAFAGVKSGAKVADLIPGGGYFTRIFAKAVGPKGKVYAYVPDELTKLAKREPAVNAVARDPAYKNVTVILNTLPNFAAPEKLDLVFTAQNYHDMHNKFMGPADLAAVNRAIFRSLKPGGVYLVIDHSAEAGSGLRDTEGLHRIDSAVVKSEVTAAGFVFEGESPVLRDPADKRAVSVFDPSIRGKTDQFVYKFRKPAGAR</sequence>
<keyword evidence="2" id="KW-0808">Transferase</keyword>
<keyword evidence="1" id="KW-0732">Signal</keyword>
<protein>
    <submittedName>
        <fullName evidence="2">Methyltransferase</fullName>
    </submittedName>
</protein>
<dbReference type="STRING" id="69395.AQ619_09990"/>
<gene>
    <name evidence="2" type="ORF">AQ619_09990</name>
</gene>
<proteinExistence type="predicted"/>
<keyword evidence="3" id="KW-1185">Reference proteome</keyword>
<name>A0A0P0P0Q1_9CAUL</name>
<dbReference type="SUPFAM" id="SSF53335">
    <property type="entry name" value="S-adenosyl-L-methionine-dependent methyltransferases"/>
    <property type="match status" value="1"/>
</dbReference>
<evidence type="ECO:0000313" key="3">
    <source>
        <dbReference type="Proteomes" id="UP000056905"/>
    </source>
</evidence>
<dbReference type="Proteomes" id="UP000056905">
    <property type="component" value="Chromosome"/>
</dbReference>
<keyword evidence="2" id="KW-0489">Methyltransferase</keyword>
<dbReference type="GO" id="GO:0032259">
    <property type="term" value="P:methylation"/>
    <property type="evidence" value="ECO:0007669"/>
    <property type="project" value="UniProtKB-KW"/>
</dbReference>
<dbReference type="PROSITE" id="PS51257">
    <property type="entry name" value="PROKAR_LIPOPROTEIN"/>
    <property type="match status" value="1"/>
</dbReference>
<evidence type="ECO:0000256" key="1">
    <source>
        <dbReference type="SAM" id="SignalP"/>
    </source>
</evidence>